<dbReference type="PATRIC" id="fig|1600.4.peg.1404"/>
<dbReference type="SUPFAM" id="SSF52113">
    <property type="entry name" value="BRCT domain"/>
    <property type="match status" value="1"/>
</dbReference>
<keyword evidence="2" id="KW-0548">Nucleotidyltransferase</keyword>
<evidence type="ECO:0000313" key="9">
    <source>
        <dbReference type="EMBL" id="BAQ57765.1"/>
    </source>
</evidence>
<dbReference type="InterPro" id="IPR001357">
    <property type="entry name" value="BRCT_dom"/>
</dbReference>
<protein>
    <recommendedName>
        <fullName evidence="7">DNA polymerase III polC-type</fullName>
    </recommendedName>
</protein>
<dbReference type="InterPro" id="IPR036420">
    <property type="entry name" value="BRCT_dom_sf"/>
</dbReference>
<name>A0A0D6A5Q7_9LACO</name>
<dbReference type="RefSeq" id="WP_060459738.1">
    <property type="nucleotide sequence ID" value="NZ_AP014808.1"/>
</dbReference>
<keyword evidence="3" id="KW-0235">DNA replication</keyword>
<dbReference type="PANTHER" id="PTHR30231:SF41">
    <property type="entry name" value="DNA POLYMERASE III SUBUNIT EPSILON"/>
    <property type="match status" value="1"/>
</dbReference>
<dbReference type="GO" id="GO:0008408">
    <property type="term" value="F:3'-5' exonuclease activity"/>
    <property type="evidence" value="ECO:0007669"/>
    <property type="project" value="TreeGrafter"/>
</dbReference>
<dbReference type="AlphaFoldDB" id="A0A0D6A5Q7"/>
<evidence type="ECO:0000259" key="8">
    <source>
        <dbReference type="PROSITE" id="PS50172"/>
    </source>
</evidence>
<sequence>MSIIVKNGALHVSGAEDKLRHKGIERPEFLKDYTLLDIETTGLSTYRNRVTEVGGIKVRNNEIVDKYTNLLIYSKSNKVPKFITKLNGITEEKIINEGIPVKEAMHDFREFIGDDVIVGYNVNFDLNFLYDLTKKFKLPELSNDYVDVLRLARVYYPRERHNRLIDCMQRANIAKVEQHRGLDDSIDTKKVYDDFREHFTPALLKRAQGKVKNINLVEDELEPWQIGYRNPINNKKIVFSGNIHMNADEAKKMVSNLGGENQKEVTPYTNYLIMGDHDFFRKDNSDLNKARDLIKTGAKIKRLSESFFLSMLDDWARS</sequence>
<dbReference type="KEGG" id="lae:LBAT_1376"/>
<dbReference type="STRING" id="1600.LBAT_1376"/>
<dbReference type="CDD" id="cd06127">
    <property type="entry name" value="DEDDh"/>
    <property type="match status" value="1"/>
</dbReference>
<dbReference type="Pfam" id="PF00533">
    <property type="entry name" value="BRCT"/>
    <property type="match status" value="1"/>
</dbReference>
<evidence type="ECO:0000313" key="10">
    <source>
        <dbReference type="Proteomes" id="UP000035709"/>
    </source>
</evidence>
<feature type="domain" description="BRCT" evidence="8">
    <location>
        <begin position="227"/>
        <end position="318"/>
    </location>
</feature>
<accession>A0A0D6A5Q7</accession>
<dbReference type="Gene3D" id="3.40.50.10190">
    <property type="entry name" value="BRCT domain"/>
    <property type="match status" value="1"/>
</dbReference>
<keyword evidence="10" id="KW-1185">Reference proteome</keyword>
<evidence type="ECO:0000256" key="4">
    <source>
        <dbReference type="ARBA" id="ARBA00022722"/>
    </source>
</evidence>
<evidence type="ECO:0000256" key="5">
    <source>
        <dbReference type="ARBA" id="ARBA00022839"/>
    </source>
</evidence>
<dbReference type="Gene3D" id="3.30.420.10">
    <property type="entry name" value="Ribonuclease H-like superfamily/Ribonuclease H"/>
    <property type="match status" value="1"/>
</dbReference>
<dbReference type="CDD" id="cd17748">
    <property type="entry name" value="BRCT_DNA_ligase_like"/>
    <property type="match status" value="1"/>
</dbReference>
<gene>
    <name evidence="9" type="ORF">LBAT_1376</name>
</gene>
<dbReference type="GO" id="GO:0005829">
    <property type="term" value="C:cytosol"/>
    <property type="evidence" value="ECO:0007669"/>
    <property type="project" value="TreeGrafter"/>
</dbReference>
<dbReference type="InterPro" id="IPR013520">
    <property type="entry name" value="Ribonucl_H"/>
</dbReference>
<organism evidence="9 10">
    <name type="scientific">Lactobacillus acetotolerans</name>
    <dbReference type="NCBI Taxonomy" id="1600"/>
    <lineage>
        <taxon>Bacteria</taxon>
        <taxon>Bacillati</taxon>
        <taxon>Bacillota</taxon>
        <taxon>Bacilli</taxon>
        <taxon>Lactobacillales</taxon>
        <taxon>Lactobacillaceae</taxon>
        <taxon>Lactobacillus</taxon>
    </lineage>
</organism>
<evidence type="ECO:0000256" key="2">
    <source>
        <dbReference type="ARBA" id="ARBA00022695"/>
    </source>
</evidence>
<dbReference type="GO" id="GO:0003676">
    <property type="term" value="F:nucleic acid binding"/>
    <property type="evidence" value="ECO:0007669"/>
    <property type="project" value="InterPro"/>
</dbReference>
<dbReference type="SMART" id="SM00479">
    <property type="entry name" value="EXOIII"/>
    <property type="match status" value="1"/>
</dbReference>
<dbReference type="GO" id="GO:0045004">
    <property type="term" value="P:DNA replication proofreading"/>
    <property type="evidence" value="ECO:0007669"/>
    <property type="project" value="TreeGrafter"/>
</dbReference>
<evidence type="ECO:0000256" key="6">
    <source>
        <dbReference type="ARBA" id="ARBA00022932"/>
    </source>
</evidence>
<keyword evidence="5" id="KW-0378">Hydrolase</keyword>
<dbReference type="FunFam" id="3.30.420.10:FF:000045">
    <property type="entry name" value="3'-5' exonuclease DinG"/>
    <property type="match status" value="1"/>
</dbReference>
<dbReference type="InterPro" id="IPR012337">
    <property type="entry name" value="RNaseH-like_sf"/>
</dbReference>
<keyword evidence="5" id="KW-0269">Exonuclease</keyword>
<dbReference type="InterPro" id="IPR036397">
    <property type="entry name" value="RNaseH_sf"/>
</dbReference>
<dbReference type="PROSITE" id="PS50172">
    <property type="entry name" value="BRCT"/>
    <property type="match status" value="1"/>
</dbReference>
<proteinExistence type="predicted"/>
<dbReference type="OrthoDB" id="9776650at2"/>
<dbReference type="Proteomes" id="UP000035709">
    <property type="component" value="Chromosome"/>
</dbReference>
<dbReference type="EMBL" id="AP014808">
    <property type="protein sequence ID" value="BAQ57765.1"/>
    <property type="molecule type" value="Genomic_DNA"/>
</dbReference>
<keyword evidence="1" id="KW-0808">Transferase</keyword>
<dbReference type="SUPFAM" id="SSF53098">
    <property type="entry name" value="Ribonuclease H-like"/>
    <property type="match status" value="1"/>
</dbReference>
<evidence type="ECO:0000256" key="3">
    <source>
        <dbReference type="ARBA" id="ARBA00022705"/>
    </source>
</evidence>
<evidence type="ECO:0000256" key="1">
    <source>
        <dbReference type="ARBA" id="ARBA00022679"/>
    </source>
</evidence>
<keyword evidence="4" id="KW-0540">Nuclease</keyword>
<reference evidence="9 10" key="1">
    <citation type="submission" date="2015-03" db="EMBL/GenBank/DDBJ databases">
        <title>Complete genome sequence of Lactobacillus acetotolerans NBRC 13120.</title>
        <authorList>
            <person name="Toh H."/>
            <person name="Morita H."/>
            <person name="Fujita N."/>
        </authorList>
    </citation>
    <scope>NUCLEOTIDE SEQUENCE [LARGE SCALE GENOMIC DNA]</scope>
    <source>
        <strain evidence="9 10">NBRC 13120</strain>
    </source>
</reference>
<dbReference type="Pfam" id="PF00929">
    <property type="entry name" value="RNase_T"/>
    <property type="match status" value="1"/>
</dbReference>
<dbReference type="GO" id="GO:0003887">
    <property type="term" value="F:DNA-directed DNA polymerase activity"/>
    <property type="evidence" value="ECO:0007669"/>
    <property type="project" value="UniProtKB-KW"/>
</dbReference>
<dbReference type="PANTHER" id="PTHR30231">
    <property type="entry name" value="DNA POLYMERASE III SUBUNIT EPSILON"/>
    <property type="match status" value="1"/>
</dbReference>
<keyword evidence="6" id="KW-0239">DNA-directed DNA polymerase</keyword>
<evidence type="ECO:0000256" key="7">
    <source>
        <dbReference type="ARBA" id="ARBA00070925"/>
    </source>
</evidence>